<feature type="transmembrane region" description="Helical" evidence="1">
    <location>
        <begin position="42"/>
        <end position="66"/>
    </location>
</feature>
<dbReference type="STRING" id="713585.THITH_15645"/>
<sequence>MKTKTVSGRSCRRAASAFDWGNLVSVSLAGVPLFLVSGDVGIVTIIAAIMGIVPLILWFGASMMVYAMCRHHPEERVGRFTQWAAYRYYALMGSLIVVATFFPPDLNYYRAYWVVAAAILIPWTLYALHRIYRETWNDLEIEVPAEEHH</sequence>
<keyword evidence="1" id="KW-0472">Membrane</keyword>
<dbReference type="AlphaFoldDB" id="W0DQD7"/>
<keyword evidence="1" id="KW-1133">Transmembrane helix</keyword>
<dbReference type="OrthoDB" id="8561689at2"/>
<dbReference type="EMBL" id="CP007029">
    <property type="protein sequence ID" value="AHE99477.1"/>
    <property type="molecule type" value="Genomic_DNA"/>
</dbReference>
<feature type="transmembrane region" description="Helical" evidence="1">
    <location>
        <begin position="109"/>
        <end position="128"/>
    </location>
</feature>
<evidence type="ECO:0000313" key="3">
    <source>
        <dbReference type="Proteomes" id="UP000005289"/>
    </source>
</evidence>
<accession>W0DQD7</accession>
<keyword evidence="1" id="KW-0812">Transmembrane</keyword>
<feature type="transmembrane region" description="Helical" evidence="1">
    <location>
        <begin position="86"/>
        <end position="103"/>
    </location>
</feature>
<evidence type="ECO:0000256" key="1">
    <source>
        <dbReference type="SAM" id="Phobius"/>
    </source>
</evidence>
<dbReference type="HOGENOM" id="CLU_154519_0_0_6"/>
<protein>
    <recommendedName>
        <fullName evidence="4">Amino acid permease</fullName>
    </recommendedName>
</protein>
<name>W0DQD7_9GAMM</name>
<reference evidence="2 3" key="1">
    <citation type="submission" date="2013-12" db="EMBL/GenBank/DDBJ databases">
        <authorList>
            <consortium name="DOE Joint Genome Institute"/>
            <person name="Muyzer G."/>
            <person name="Huntemann M."/>
            <person name="Han J."/>
            <person name="Chen A."/>
            <person name="Kyrpides N."/>
            <person name="Mavromatis K."/>
            <person name="Markowitz V."/>
            <person name="Palaniappan K."/>
            <person name="Ivanova N."/>
            <person name="Schaumberg A."/>
            <person name="Pati A."/>
            <person name="Liolios K."/>
            <person name="Nordberg H.P."/>
            <person name="Cantor M.N."/>
            <person name="Hua S.X."/>
            <person name="Woyke T."/>
        </authorList>
    </citation>
    <scope>NUCLEOTIDE SEQUENCE [LARGE SCALE GENOMIC DNA]</scope>
    <source>
        <strain evidence="2 3">ARh 1</strain>
    </source>
</reference>
<organism evidence="2 3">
    <name type="scientific">Thioalkalivibrio paradoxus ARh 1</name>
    <dbReference type="NCBI Taxonomy" id="713585"/>
    <lineage>
        <taxon>Bacteria</taxon>
        <taxon>Pseudomonadati</taxon>
        <taxon>Pseudomonadota</taxon>
        <taxon>Gammaproteobacteria</taxon>
        <taxon>Chromatiales</taxon>
        <taxon>Ectothiorhodospiraceae</taxon>
        <taxon>Thioalkalivibrio</taxon>
    </lineage>
</organism>
<evidence type="ECO:0008006" key="4">
    <source>
        <dbReference type="Google" id="ProtNLM"/>
    </source>
</evidence>
<keyword evidence="3" id="KW-1185">Reference proteome</keyword>
<proteinExistence type="predicted"/>
<gene>
    <name evidence="2" type="ORF">THITH_15645</name>
</gene>
<dbReference type="Proteomes" id="UP000005289">
    <property type="component" value="Chromosome"/>
</dbReference>
<dbReference type="KEGG" id="tti:THITH_15645"/>
<dbReference type="RefSeq" id="WP_006746959.1">
    <property type="nucleotide sequence ID" value="NZ_CP007029.1"/>
</dbReference>
<feature type="transmembrane region" description="Helical" evidence="1">
    <location>
        <begin position="20"/>
        <end position="36"/>
    </location>
</feature>
<evidence type="ECO:0000313" key="2">
    <source>
        <dbReference type="EMBL" id="AHE99477.1"/>
    </source>
</evidence>